<evidence type="ECO:0000256" key="2">
    <source>
        <dbReference type="ARBA" id="ARBA00022553"/>
    </source>
</evidence>
<evidence type="ECO:0000313" key="5">
    <source>
        <dbReference type="EMBL" id="MDI5969333.1"/>
    </source>
</evidence>
<dbReference type="AlphaFoldDB" id="A0AA90GWE1"/>
<reference evidence="5 6" key="1">
    <citation type="submission" date="2023-05" db="EMBL/GenBank/DDBJ databases">
        <title>Streptantibioticus silvisoli sp. nov., acidotolerant actinomycetes 1 from pine litter.</title>
        <authorList>
            <person name="Swiecimska M."/>
            <person name="Golinska P."/>
            <person name="Sangal V."/>
            <person name="Wachnowicz B."/>
            <person name="Goodfellow M."/>
        </authorList>
    </citation>
    <scope>NUCLEOTIDE SEQUENCE</scope>
    <source>
        <strain evidence="5">SL13</strain>
        <strain evidence="4 6">SL54</strain>
    </source>
</reference>
<dbReference type="SUPFAM" id="SSF47336">
    <property type="entry name" value="ACP-like"/>
    <property type="match status" value="1"/>
</dbReference>
<proteinExistence type="predicted"/>
<dbReference type="InterPro" id="IPR006162">
    <property type="entry name" value="Ppantetheine_attach_site"/>
</dbReference>
<comment type="caution">
    <text evidence="5">The sequence shown here is derived from an EMBL/GenBank/DDBJ whole genome shotgun (WGS) entry which is preliminary data.</text>
</comment>
<keyword evidence="1" id="KW-0596">Phosphopantetheine</keyword>
<keyword evidence="6" id="KW-1185">Reference proteome</keyword>
<dbReference type="InterPro" id="IPR009081">
    <property type="entry name" value="PP-bd_ACP"/>
</dbReference>
<dbReference type="Pfam" id="PF00550">
    <property type="entry name" value="PP-binding"/>
    <property type="match status" value="1"/>
</dbReference>
<evidence type="ECO:0000259" key="3">
    <source>
        <dbReference type="PROSITE" id="PS50075"/>
    </source>
</evidence>
<feature type="domain" description="Carrier" evidence="3">
    <location>
        <begin position="3"/>
        <end position="81"/>
    </location>
</feature>
<accession>A0AA90GWE1</accession>
<sequence>MKQLTMEEFVEILRASAGEDEAVDLGGEIGDTPFADLGYDSLALLETAGRVQRTYGIDLGDETLAEADTPRRFLEAVNTSLAAGV</sequence>
<evidence type="ECO:0000313" key="4">
    <source>
        <dbReference type="EMBL" id="MDI5963464.1"/>
    </source>
</evidence>
<dbReference type="RefSeq" id="WP_271312196.1">
    <property type="nucleotide sequence ID" value="NZ_JAAGKO020000014.1"/>
</dbReference>
<dbReference type="Gene3D" id="1.10.1200.10">
    <property type="entry name" value="ACP-like"/>
    <property type="match status" value="1"/>
</dbReference>
<dbReference type="EMBL" id="JABXJJ020000009">
    <property type="protein sequence ID" value="MDI5969333.1"/>
    <property type="molecule type" value="Genomic_DNA"/>
</dbReference>
<keyword evidence="2" id="KW-0597">Phosphoprotein</keyword>
<dbReference type="InterPro" id="IPR036736">
    <property type="entry name" value="ACP-like_sf"/>
</dbReference>
<protein>
    <submittedName>
        <fullName evidence="5">Acyl carrier protein</fullName>
    </submittedName>
</protein>
<evidence type="ECO:0000313" key="6">
    <source>
        <dbReference type="Proteomes" id="UP001156398"/>
    </source>
</evidence>
<dbReference type="PROSITE" id="PS00012">
    <property type="entry name" value="PHOSPHOPANTETHEINE"/>
    <property type="match status" value="1"/>
</dbReference>
<gene>
    <name evidence="4" type="ORF">POF43_012200</name>
    <name evidence="5" type="ORF">POF50_008235</name>
</gene>
<dbReference type="Proteomes" id="UP001156398">
    <property type="component" value="Unassembled WGS sequence"/>
</dbReference>
<dbReference type="EMBL" id="JAAGKO020000014">
    <property type="protein sequence ID" value="MDI5963464.1"/>
    <property type="molecule type" value="Genomic_DNA"/>
</dbReference>
<name>A0AA90GWE1_9ACTN</name>
<organism evidence="5">
    <name type="scientific">Streptantibioticus silvisoli</name>
    <dbReference type="NCBI Taxonomy" id="2705255"/>
    <lineage>
        <taxon>Bacteria</taxon>
        <taxon>Bacillati</taxon>
        <taxon>Actinomycetota</taxon>
        <taxon>Actinomycetes</taxon>
        <taxon>Kitasatosporales</taxon>
        <taxon>Streptomycetaceae</taxon>
        <taxon>Streptantibioticus</taxon>
    </lineage>
</organism>
<evidence type="ECO:0000256" key="1">
    <source>
        <dbReference type="ARBA" id="ARBA00022450"/>
    </source>
</evidence>
<dbReference type="PROSITE" id="PS50075">
    <property type="entry name" value="CARRIER"/>
    <property type="match status" value="1"/>
</dbReference>